<dbReference type="Proteomes" id="UP000838412">
    <property type="component" value="Chromosome 2"/>
</dbReference>
<keyword evidence="23" id="KW-1185">Reference proteome</keyword>
<feature type="transmembrane region" description="Helical" evidence="19">
    <location>
        <begin position="217"/>
        <end position="237"/>
    </location>
</feature>
<evidence type="ECO:0000313" key="22">
    <source>
        <dbReference type="EMBL" id="CAH1252533.1"/>
    </source>
</evidence>
<dbReference type="InterPro" id="IPR004837">
    <property type="entry name" value="NaCa_Exmemb"/>
</dbReference>
<keyword evidence="16" id="KW-0739">Sodium transport</keyword>
<dbReference type="FunFam" id="1.20.1420.30:FF:000009">
    <property type="entry name" value="sodium/potassium/calcium exchanger 5 isoform X2"/>
    <property type="match status" value="1"/>
</dbReference>
<dbReference type="GO" id="GO:0005262">
    <property type="term" value="F:calcium channel activity"/>
    <property type="evidence" value="ECO:0007669"/>
    <property type="project" value="TreeGrafter"/>
</dbReference>
<feature type="compositionally biased region" description="Basic and acidic residues" evidence="18">
    <location>
        <begin position="260"/>
        <end position="280"/>
    </location>
</feature>
<keyword evidence="14" id="KW-0406">Ion transport</keyword>
<accession>A0A8K0ELD8</accession>
<evidence type="ECO:0000256" key="12">
    <source>
        <dbReference type="ARBA" id="ARBA00022989"/>
    </source>
</evidence>
<feature type="signal peptide" evidence="20">
    <location>
        <begin position="1"/>
        <end position="36"/>
    </location>
</feature>
<dbReference type="PANTHER" id="PTHR10846">
    <property type="entry name" value="SODIUM/POTASSIUM/CALCIUM EXCHANGER"/>
    <property type="match status" value="1"/>
</dbReference>
<dbReference type="PANTHER" id="PTHR10846:SF61">
    <property type="entry name" value="SODIUM_POTASSIUM_CALCIUM EXCHANGER 5"/>
    <property type="match status" value="1"/>
</dbReference>
<evidence type="ECO:0000259" key="21">
    <source>
        <dbReference type="Pfam" id="PF01699"/>
    </source>
</evidence>
<evidence type="ECO:0000256" key="4">
    <source>
        <dbReference type="ARBA" id="ARBA00022449"/>
    </source>
</evidence>
<dbReference type="InterPro" id="IPR044880">
    <property type="entry name" value="NCX_ion-bd_dom_sf"/>
</dbReference>
<evidence type="ECO:0000256" key="8">
    <source>
        <dbReference type="ARBA" id="ARBA00022729"/>
    </source>
</evidence>
<evidence type="ECO:0000256" key="18">
    <source>
        <dbReference type="SAM" id="MobiDB-lite"/>
    </source>
</evidence>
<dbReference type="EMBL" id="OV696687">
    <property type="protein sequence ID" value="CAH1252533.1"/>
    <property type="molecule type" value="Genomic_DNA"/>
</dbReference>
<keyword evidence="10" id="KW-0769">Symport</keyword>
<feature type="transmembrane region" description="Helical" evidence="19">
    <location>
        <begin position="480"/>
        <end position="499"/>
    </location>
</feature>
<dbReference type="Pfam" id="PF01699">
    <property type="entry name" value="Na_Ca_ex"/>
    <property type="match status" value="2"/>
</dbReference>
<evidence type="ECO:0000256" key="2">
    <source>
        <dbReference type="ARBA" id="ARBA00005364"/>
    </source>
</evidence>
<feature type="domain" description="Sodium/calcium exchanger membrane region" evidence="21">
    <location>
        <begin position="346"/>
        <end position="495"/>
    </location>
</feature>
<evidence type="ECO:0000256" key="11">
    <source>
        <dbReference type="ARBA" id="ARBA00022958"/>
    </source>
</evidence>
<reference evidence="22" key="1">
    <citation type="submission" date="2022-01" db="EMBL/GenBank/DDBJ databases">
        <authorList>
            <person name="Braso-Vives M."/>
        </authorList>
    </citation>
    <scope>NUCLEOTIDE SEQUENCE</scope>
</reference>
<sequence length="515" mass="56686">MGGFRTVRDRRPTPFGRLKILAGVLCLTCVRSVTQGAPVQDVNPGLTAALGFVDRRLGFTAARNDCVPPAIEEFPDDFMTQYQRLHQAGVTIHLLVSCYMFLAITLVCDSYFVPACEAISYRLGLQEHVAGATFMAGGSSIPELATAFIAVFFTQGDIGVSTIVGSATYNMLGIIGFSGIATGMVVYLSVWPIFRDCTFYALSIAILIAVISDGRVYWYEASLILLLYLVYIVAMVFDKRLQAAGAKLAHRLNLAHRFGRPESDREERTSLLGREEKDDGLSQSSDSGYVTPRIYTPEWLDSEPESFFAMPESDVRRIFWVLALPTSALLYLTVPDCRRKRWRSWYPVSFVLSVAYIGAMAYLLVWMVTIIGYTFGIPDTVMGLTFLAIGTSLPDTVVSVLVARKGHGDMAVANVVGSNIFDMFALGLPWFIMTTMYDPGSWITINSSGMLFTALSLLFGIVLVLSAVVLSGWQLNWRMGTACIAVYVVFAVFACLYETGVFGDFNPDICPIEAH</sequence>
<name>A0A8K0ELD8_BRALA</name>
<dbReference type="GO" id="GO:0005886">
    <property type="term" value="C:plasma membrane"/>
    <property type="evidence" value="ECO:0007669"/>
    <property type="project" value="TreeGrafter"/>
</dbReference>
<feature type="transmembrane region" description="Helical" evidence="19">
    <location>
        <begin position="193"/>
        <end position="211"/>
    </location>
</feature>
<evidence type="ECO:0000256" key="10">
    <source>
        <dbReference type="ARBA" id="ARBA00022847"/>
    </source>
</evidence>
<evidence type="ECO:0000313" key="23">
    <source>
        <dbReference type="Proteomes" id="UP000838412"/>
    </source>
</evidence>
<keyword evidence="8 20" id="KW-0732">Signal</keyword>
<evidence type="ECO:0000256" key="6">
    <source>
        <dbReference type="ARBA" id="ARBA00022568"/>
    </source>
</evidence>
<dbReference type="Gene3D" id="1.20.1420.30">
    <property type="entry name" value="NCX, central ion-binding region"/>
    <property type="match status" value="2"/>
</dbReference>
<feature type="transmembrane region" description="Helical" evidence="19">
    <location>
        <begin position="381"/>
        <end position="403"/>
    </location>
</feature>
<evidence type="ECO:0000256" key="15">
    <source>
        <dbReference type="ARBA" id="ARBA00023136"/>
    </source>
</evidence>
<comment type="subcellular location">
    <subcellularLocation>
        <location evidence="1">Membrane</location>
        <topology evidence="1">Multi-pass membrane protein</topology>
    </subcellularLocation>
</comment>
<feature type="transmembrane region" description="Helical" evidence="19">
    <location>
        <begin position="452"/>
        <end position="473"/>
    </location>
</feature>
<keyword evidence="5" id="KW-0633">Potassium transport</keyword>
<keyword evidence="4" id="KW-0050">Antiport</keyword>
<feature type="transmembrane region" description="Helical" evidence="19">
    <location>
        <begin position="348"/>
        <end position="375"/>
    </location>
</feature>
<gene>
    <name evidence="22" type="primary">SLC24A5</name>
    <name evidence="22" type="ORF">BLAG_LOCUS12596</name>
</gene>
<protein>
    <submittedName>
        <fullName evidence="22">SLC24A5 protein</fullName>
    </submittedName>
</protein>
<comment type="catalytic activity">
    <reaction evidence="17">
        <text>Ca(2+)(out) + K(+)(out) + 4 Na(+)(in) = Ca(2+)(in) + K(+)(in) + 4 Na(+)(out)</text>
        <dbReference type="Rhea" id="RHEA:69967"/>
        <dbReference type="ChEBI" id="CHEBI:29101"/>
        <dbReference type="ChEBI" id="CHEBI:29103"/>
        <dbReference type="ChEBI" id="CHEBI:29108"/>
    </reaction>
</comment>
<evidence type="ECO:0000256" key="16">
    <source>
        <dbReference type="ARBA" id="ARBA00023201"/>
    </source>
</evidence>
<dbReference type="GO" id="GO:0008273">
    <property type="term" value="F:calcium, potassium:sodium antiporter activity"/>
    <property type="evidence" value="ECO:0007669"/>
    <property type="project" value="TreeGrafter"/>
</dbReference>
<keyword evidence="6" id="KW-0109">Calcium transport</keyword>
<comment type="similarity">
    <text evidence="2">Belongs to the Ca(2+):cation antiporter (CaCA) (TC 2.A.19) family. SLC24A subfamily.</text>
</comment>
<feature type="chain" id="PRO_5035436381" evidence="20">
    <location>
        <begin position="37"/>
        <end position="515"/>
    </location>
</feature>
<dbReference type="InterPro" id="IPR004481">
    <property type="entry name" value="K/Na/Ca-exchanger"/>
</dbReference>
<feature type="transmembrane region" description="Helical" evidence="19">
    <location>
        <begin position="167"/>
        <end position="188"/>
    </location>
</feature>
<evidence type="ECO:0000256" key="5">
    <source>
        <dbReference type="ARBA" id="ARBA00022538"/>
    </source>
</evidence>
<feature type="region of interest" description="Disordered" evidence="18">
    <location>
        <begin position="260"/>
        <end position="289"/>
    </location>
</feature>
<keyword evidence="12 19" id="KW-1133">Transmembrane helix</keyword>
<feature type="transmembrane region" description="Helical" evidence="19">
    <location>
        <begin position="134"/>
        <end position="155"/>
    </location>
</feature>
<keyword evidence="3" id="KW-0813">Transport</keyword>
<evidence type="ECO:0000256" key="9">
    <source>
        <dbReference type="ARBA" id="ARBA00022837"/>
    </source>
</evidence>
<keyword evidence="11" id="KW-0630">Potassium</keyword>
<evidence type="ECO:0000256" key="20">
    <source>
        <dbReference type="SAM" id="SignalP"/>
    </source>
</evidence>
<dbReference type="AlphaFoldDB" id="A0A8K0ELD8"/>
<organism evidence="22 23">
    <name type="scientific">Branchiostoma lanceolatum</name>
    <name type="common">Common lancelet</name>
    <name type="synonym">Amphioxus lanceolatum</name>
    <dbReference type="NCBI Taxonomy" id="7740"/>
    <lineage>
        <taxon>Eukaryota</taxon>
        <taxon>Metazoa</taxon>
        <taxon>Chordata</taxon>
        <taxon>Cephalochordata</taxon>
        <taxon>Leptocardii</taxon>
        <taxon>Amphioxiformes</taxon>
        <taxon>Branchiostomatidae</taxon>
        <taxon>Branchiostoma</taxon>
    </lineage>
</organism>
<keyword evidence="9" id="KW-0106">Calcium</keyword>
<evidence type="ECO:0000256" key="19">
    <source>
        <dbReference type="SAM" id="Phobius"/>
    </source>
</evidence>
<evidence type="ECO:0000256" key="14">
    <source>
        <dbReference type="ARBA" id="ARBA00023065"/>
    </source>
</evidence>
<feature type="transmembrane region" description="Helical" evidence="19">
    <location>
        <begin position="92"/>
        <end position="113"/>
    </location>
</feature>
<evidence type="ECO:0000256" key="1">
    <source>
        <dbReference type="ARBA" id="ARBA00004141"/>
    </source>
</evidence>
<evidence type="ECO:0000256" key="3">
    <source>
        <dbReference type="ARBA" id="ARBA00022448"/>
    </source>
</evidence>
<feature type="domain" description="Sodium/calcium exchanger membrane region" evidence="21">
    <location>
        <begin position="94"/>
        <end position="236"/>
    </location>
</feature>
<evidence type="ECO:0000256" key="7">
    <source>
        <dbReference type="ARBA" id="ARBA00022692"/>
    </source>
</evidence>
<dbReference type="OrthoDB" id="2127281at2759"/>
<dbReference type="GO" id="GO:0015293">
    <property type="term" value="F:symporter activity"/>
    <property type="evidence" value="ECO:0007669"/>
    <property type="project" value="UniProtKB-KW"/>
</dbReference>
<proteinExistence type="inferred from homology"/>
<feature type="transmembrane region" description="Helical" evidence="19">
    <location>
        <begin position="410"/>
        <end position="432"/>
    </location>
</feature>
<evidence type="ECO:0000256" key="17">
    <source>
        <dbReference type="ARBA" id="ARBA00033627"/>
    </source>
</evidence>
<keyword evidence="15 19" id="KW-0472">Membrane</keyword>
<keyword evidence="7 19" id="KW-0812">Transmembrane</keyword>
<evidence type="ECO:0000256" key="13">
    <source>
        <dbReference type="ARBA" id="ARBA00023053"/>
    </source>
</evidence>
<keyword evidence="13" id="KW-0915">Sodium</keyword>
<dbReference type="NCBIfam" id="TIGR00367">
    <property type="entry name" value="calcium/sodium antiporter"/>
    <property type="match status" value="1"/>
</dbReference>
<dbReference type="GO" id="GO:0006874">
    <property type="term" value="P:intracellular calcium ion homeostasis"/>
    <property type="evidence" value="ECO:0007669"/>
    <property type="project" value="TreeGrafter"/>
</dbReference>